<keyword evidence="3" id="KW-0732">Signal</keyword>
<dbReference type="Proteomes" id="UP000610456">
    <property type="component" value="Unassembled WGS sequence"/>
</dbReference>
<evidence type="ECO:0000313" key="5">
    <source>
        <dbReference type="EMBL" id="GHA27987.1"/>
    </source>
</evidence>
<dbReference type="InterPro" id="IPR056737">
    <property type="entry name" value="Beta-prop_ATRN-MKLN-like"/>
</dbReference>
<dbReference type="Pfam" id="PF24981">
    <property type="entry name" value="Beta-prop_ATRN-LZTR1"/>
    <property type="match status" value="1"/>
</dbReference>
<dbReference type="AlphaFoldDB" id="A0A918VVW6"/>
<protein>
    <recommendedName>
        <fullName evidence="4">Attractin/MKLN-like beta-propeller domain-containing protein</fullName>
    </recommendedName>
</protein>
<accession>A0A918VVW6</accession>
<dbReference type="Gene3D" id="2.120.10.80">
    <property type="entry name" value="Kelch-type beta propeller"/>
    <property type="match status" value="2"/>
</dbReference>
<comment type="caution">
    <text evidence="5">The sequence shown here is derived from an EMBL/GenBank/DDBJ whole genome shotgun (WGS) entry which is preliminary data.</text>
</comment>
<evidence type="ECO:0000256" key="3">
    <source>
        <dbReference type="SAM" id="SignalP"/>
    </source>
</evidence>
<dbReference type="SUPFAM" id="SSF117281">
    <property type="entry name" value="Kelch motif"/>
    <property type="match status" value="1"/>
</dbReference>
<dbReference type="InterPro" id="IPR011043">
    <property type="entry name" value="Gal_Oxase/kelch_b-propeller"/>
</dbReference>
<evidence type="ECO:0000313" key="6">
    <source>
        <dbReference type="Proteomes" id="UP000610456"/>
    </source>
</evidence>
<sequence>MKNLLCLFLLLFSTIAVHSQTPSWKSLAAKGEVHERHENAMTLVGNNMILIGGRGNKPLDILNTETMEWSQGAQPPFEIHHFQAAALDGLLYVLGAFTGGWPYETPLSHVLIYDVSEDLWITGPKIPENRRRGAAGVTVYQNKIYLVNGIINGHTSGWVNWLDEYDPYSNTWKILPNAPVARDHFQPVVIGDQLFVAGGRQSGSVTDNGFAGTVTETNVYDFKSGKWEVLSNIPTPRAGSATVVYNGNPTVLGGESDAQEAAHAEVEMLEISSGTWKKLPDMKKGRHGTQAVAVNNVIIIGAGSGNRGGGPELTSFEIFAPEENSEITAESLQKGELIVFPDQLNFSERKQQSFTIKNSSSNKAMLISYIETDDSEKIKLTSDFKSPLIIPPGETIELKMEIDEDLPKDFSGILFIKPAGKSAPLQIPLKVN</sequence>
<dbReference type="PANTHER" id="PTHR46344:SF27">
    <property type="entry name" value="KELCH REPEAT SUPERFAMILY PROTEIN"/>
    <property type="match status" value="1"/>
</dbReference>
<reference evidence="5" key="2">
    <citation type="submission" date="2020-09" db="EMBL/GenBank/DDBJ databases">
        <authorList>
            <person name="Sun Q."/>
            <person name="Kim S."/>
        </authorList>
    </citation>
    <scope>NUCLEOTIDE SEQUENCE</scope>
    <source>
        <strain evidence="5">KCTC 12719</strain>
    </source>
</reference>
<keyword evidence="2" id="KW-0677">Repeat</keyword>
<dbReference type="EMBL" id="BMXB01000001">
    <property type="protein sequence ID" value="GHA27987.1"/>
    <property type="molecule type" value="Genomic_DNA"/>
</dbReference>
<evidence type="ECO:0000259" key="4">
    <source>
        <dbReference type="Pfam" id="PF24981"/>
    </source>
</evidence>
<dbReference type="PANTHER" id="PTHR46344">
    <property type="entry name" value="OS02G0202900 PROTEIN"/>
    <property type="match status" value="1"/>
</dbReference>
<dbReference type="SUPFAM" id="SSF50965">
    <property type="entry name" value="Galactose oxidase, central domain"/>
    <property type="match status" value="1"/>
</dbReference>
<feature type="domain" description="Attractin/MKLN-like beta-propeller" evidence="4">
    <location>
        <begin position="18"/>
        <end position="254"/>
    </location>
</feature>
<reference evidence="5" key="1">
    <citation type="journal article" date="2014" name="Int. J. Syst. Evol. Microbiol.">
        <title>Complete genome sequence of Corynebacterium casei LMG S-19264T (=DSM 44701T), isolated from a smear-ripened cheese.</title>
        <authorList>
            <consortium name="US DOE Joint Genome Institute (JGI-PGF)"/>
            <person name="Walter F."/>
            <person name="Albersmeier A."/>
            <person name="Kalinowski J."/>
            <person name="Ruckert C."/>
        </authorList>
    </citation>
    <scope>NUCLEOTIDE SEQUENCE</scope>
    <source>
        <strain evidence="5">KCTC 12719</strain>
    </source>
</reference>
<feature type="signal peptide" evidence="3">
    <location>
        <begin position="1"/>
        <end position="19"/>
    </location>
</feature>
<gene>
    <name evidence="5" type="ORF">GCM10007103_06840</name>
</gene>
<organism evidence="5 6">
    <name type="scientific">Salinimicrobium marinum</name>
    <dbReference type="NCBI Taxonomy" id="680283"/>
    <lineage>
        <taxon>Bacteria</taxon>
        <taxon>Pseudomonadati</taxon>
        <taxon>Bacteroidota</taxon>
        <taxon>Flavobacteriia</taxon>
        <taxon>Flavobacteriales</taxon>
        <taxon>Flavobacteriaceae</taxon>
        <taxon>Salinimicrobium</taxon>
    </lineage>
</organism>
<name>A0A918VVW6_9FLAO</name>
<proteinExistence type="predicted"/>
<dbReference type="SMART" id="SM00612">
    <property type="entry name" value="Kelch"/>
    <property type="match status" value="4"/>
</dbReference>
<evidence type="ECO:0000256" key="1">
    <source>
        <dbReference type="ARBA" id="ARBA00022441"/>
    </source>
</evidence>
<evidence type="ECO:0000256" key="2">
    <source>
        <dbReference type="ARBA" id="ARBA00022737"/>
    </source>
</evidence>
<keyword evidence="1" id="KW-0880">Kelch repeat</keyword>
<dbReference type="InterPro" id="IPR006652">
    <property type="entry name" value="Kelch_1"/>
</dbReference>
<dbReference type="RefSeq" id="WP_189603286.1">
    <property type="nucleotide sequence ID" value="NZ_BMXB01000001.1"/>
</dbReference>
<keyword evidence="6" id="KW-1185">Reference proteome</keyword>
<feature type="chain" id="PRO_5038102964" description="Attractin/MKLN-like beta-propeller domain-containing protein" evidence="3">
    <location>
        <begin position="20"/>
        <end position="432"/>
    </location>
</feature>
<dbReference type="InterPro" id="IPR015915">
    <property type="entry name" value="Kelch-typ_b-propeller"/>
</dbReference>